<keyword evidence="1" id="KW-0689">Ribosomal protein</keyword>
<accession>A0A7S8FIQ3</accession>
<proteinExistence type="predicted"/>
<reference evidence="1" key="2">
    <citation type="submission" date="2019-08" db="EMBL/GenBank/DDBJ databases">
        <authorList>
            <person name="Duan N."/>
        </authorList>
    </citation>
    <scope>NUCLEOTIDE SEQUENCE</scope>
</reference>
<keyword evidence="1" id="KW-0687">Ribonucleoprotein</keyword>
<sequence length="45" mass="5363">MFLFICRTKNFLNSRSKGISLTKKLSPLPNIPLFSKYFYEFVFLI</sequence>
<dbReference type="EMBL" id="MN367918">
    <property type="protein sequence ID" value="QPD06642.1"/>
    <property type="molecule type" value="Genomic_DNA"/>
</dbReference>
<reference evidence="1" key="1">
    <citation type="journal article" date="2019" name="Mitochondrial DNA Part B Resour">
        <title>The complete mitochondrial genome information of Hynobius unisacculus (Amphibia, Caudata, Hynobiidae) and the phylogenetic implication.</title>
        <authorList>
            <person name="Suk H.Y."/>
            <person name="Kim D.-Y."/>
            <person name="Cha S."/>
            <person name="Min M.-S."/>
        </authorList>
    </citation>
    <scope>NUCLEOTIDE SEQUENCE</scope>
</reference>
<name>A0A7S8FIQ3_9ROSI</name>
<dbReference type="AlphaFoldDB" id="A0A7S8FIQ3"/>
<gene>
    <name evidence="1" type="primary">rpl32</name>
</gene>
<dbReference type="GeneID" id="63881839"/>
<keyword evidence="1" id="KW-0150">Chloroplast</keyword>
<keyword evidence="1" id="KW-0934">Plastid</keyword>
<evidence type="ECO:0000313" key="1">
    <source>
        <dbReference type="EMBL" id="QPD06642.1"/>
    </source>
</evidence>
<protein>
    <submittedName>
        <fullName evidence="1">50S ribosomal protein L32</fullName>
    </submittedName>
</protein>
<geneLocation type="chloroplast" evidence="1"/>
<dbReference type="RefSeq" id="YP_010043360.1">
    <property type="nucleotide sequence ID" value="NC_054241.1"/>
</dbReference>
<dbReference type="GO" id="GO:0005840">
    <property type="term" value="C:ribosome"/>
    <property type="evidence" value="ECO:0007669"/>
    <property type="project" value="UniProtKB-KW"/>
</dbReference>
<organism evidence="1">
    <name type="scientific">Handeliodendron bodinieri</name>
    <dbReference type="NCBI Taxonomy" id="290952"/>
    <lineage>
        <taxon>Eukaryota</taxon>
        <taxon>Viridiplantae</taxon>
        <taxon>Streptophyta</taxon>
        <taxon>Embryophyta</taxon>
        <taxon>Tracheophyta</taxon>
        <taxon>Spermatophyta</taxon>
        <taxon>Magnoliopsida</taxon>
        <taxon>eudicotyledons</taxon>
        <taxon>Gunneridae</taxon>
        <taxon>Pentapetalae</taxon>
        <taxon>rosids</taxon>
        <taxon>malvids</taxon>
        <taxon>Sapindales</taxon>
        <taxon>Sapindaceae</taxon>
        <taxon>Hippocastanoideae</taxon>
        <taxon>Hippocastaneae</taxon>
        <taxon>Handeliodendron</taxon>
    </lineage>
</organism>